<reference evidence="3 4" key="1">
    <citation type="submission" date="2020-04" db="EMBL/GenBank/DDBJ databases">
        <title>Perkinsus olseni comparative genomics.</title>
        <authorList>
            <person name="Bogema D.R."/>
        </authorList>
    </citation>
    <scope>NUCLEOTIDE SEQUENCE [LARGE SCALE GENOMIC DNA]</scope>
    <source>
        <strain evidence="3">ATCC PRA-31</strain>
    </source>
</reference>
<organism evidence="3 4">
    <name type="scientific">Perkinsus olseni</name>
    <name type="common">Perkinsus atlanticus</name>
    <dbReference type="NCBI Taxonomy" id="32597"/>
    <lineage>
        <taxon>Eukaryota</taxon>
        <taxon>Sar</taxon>
        <taxon>Alveolata</taxon>
        <taxon>Perkinsozoa</taxon>
        <taxon>Perkinsea</taxon>
        <taxon>Perkinsida</taxon>
        <taxon>Perkinsidae</taxon>
        <taxon>Perkinsus</taxon>
    </lineage>
</organism>
<dbReference type="Proteomes" id="UP000572268">
    <property type="component" value="Unassembled WGS sequence"/>
</dbReference>
<evidence type="ECO:0000313" key="4">
    <source>
        <dbReference type="Proteomes" id="UP000572268"/>
    </source>
</evidence>
<evidence type="ECO:0000256" key="2">
    <source>
        <dbReference type="SAM" id="Phobius"/>
    </source>
</evidence>
<gene>
    <name evidence="3" type="ORF">FOL46_001466</name>
</gene>
<keyword evidence="2" id="KW-0812">Transmembrane</keyword>
<evidence type="ECO:0000256" key="1">
    <source>
        <dbReference type="SAM" id="MobiDB-lite"/>
    </source>
</evidence>
<keyword evidence="2" id="KW-1133">Transmembrane helix</keyword>
<evidence type="ECO:0000313" key="3">
    <source>
        <dbReference type="EMBL" id="KAF4649826.1"/>
    </source>
</evidence>
<sequence>NVAVLMMCKQRLRKFQRAPAVTAAAAAAAAAVIVMVWSQRRVQRTMLSTQANSMLVMGRRRGLNPHPLTFPEALLVLLRPSAGSRALKKLPNPNTACVASSWSVVDVVMAIDANTGMYGSLGRLGRSVTTSSSLISSRRSSPRRPWIQSRTPMLRNPLDQ</sequence>
<feature type="non-terminal residue" evidence="3">
    <location>
        <position position="160"/>
    </location>
</feature>
<name>A0A7J6KTJ8_PEROL</name>
<accession>A0A7J6KTJ8</accession>
<feature type="transmembrane region" description="Helical" evidence="2">
    <location>
        <begin position="20"/>
        <end position="38"/>
    </location>
</feature>
<protein>
    <submittedName>
        <fullName evidence="3">Uncharacterized protein</fullName>
    </submittedName>
</protein>
<keyword evidence="2" id="KW-0472">Membrane</keyword>
<comment type="caution">
    <text evidence="3">The sequence shown here is derived from an EMBL/GenBank/DDBJ whole genome shotgun (WGS) entry which is preliminary data.</text>
</comment>
<feature type="region of interest" description="Disordered" evidence="1">
    <location>
        <begin position="132"/>
        <end position="160"/>
    </location>
</feature>
<feature type="compositionally biased region" description="Low complexity" evidence="1">
    <location>
        <begin position="132"/>
        <end position="150"/>
    </location>
</feature>
<dbReference type="EMBL" id="JABANN010001406">
    <property type="protein sequence ID" value="KAF4649826.1"/>
    <property type="molecule type" value="Genomic_DNA"/>
</dbReference>
<proteinExistence type="predicted"/>
<dbReference type="AlphaFoldDB" id="A0A7J6KTJ8"/>